<evidence type="ECO:0000256" key="3">
    <source>
        <dbReference type="ARBA" id="ARBA00022454"/>
    </source>
</evidence>
<dbReference type="Gene3D" id="1.25.40.20">
    <property type="entry name" value="Ankyrin repeat-containing domain"/>
    <property type="match status" value="1"/>
</dbReference>
<feature type="domain" description="SET" evidence="11">
    <location>
        <begin position="335"/>
        <end position="452"/>
    </location>
</feature>
<evidence type="ECO:0000259" key="12">
    <source>
        <dbReference type="PROSITE" id="PS50867"/>
    </source>
</evidence>
<evidence type="ECO:0000256" key="10">
    <source>
        <dbReference type="PROSITE-ProRule" id="PRU00023"/>
    </source>
</evidence>
<dbReference type="InterPro" id="IPR007728">
    <property type="entry name" value="Pre-SET_dom"/>
</dbReference>
<dbReference type="GO" id="GO:0000122">
    <property type="term" value="P:negative regulation of transcription by RNA polymerase II"/>
    <property type="evidence" value="ECO:0007669"/>
    <property type="project" value="TreeGrafter"/>
</dbReference>
<dbReference type="Pfam" id="PF05033">
    <property type="entry name" value="Pre-SET"/>
    <property type="match status" value="1"/>
</dbReference>
<evidence type="ECO:0000256" key="5">
    <source>
        <dbReference type="ARBA" id="ARBA00022537"/>
    </source>
</evidence>
<dbReference type="Pfam" id="PF00856">
    <property type="entry name" value="SET"/>
    <property type="match status" value="1"/>
</dbReference>
<evidence type="ECO:0000256" key="6">
    <source>
        <dbReference type="ARBA" id="ARBA00022603"/>
    </source>
</evidence>
<keyword evidence="13" id="KW-0808">Transferase</keyword>
<dbReference type="InterPro" id="IPR046341">
    <property type="entry name" value="SET_dom_sf"/>
</dbReference>
<organism evidence="13">
    <name type="scientific">Rhipicephalus appendiculatus</name>
    <name type="common">Brown ear tick</name>
    <dbReference type="NCBI Taxonomy" id="34631"/>
    <lineage>
        <taxon>Eukaryota</taxon>
        <taxon>Metazoa</taxon>
        <taxon>Ecdysozoa</taxon>
        <taxon>Arthropoda</taxon>
        <taxon>Chelicerata</taxon>
        <taxon>Arachnida</taxon>
        <taxon>Acari</taxon>
        <taxon>Parasitiformes</taxon>
        <taxon>Ixodida</taxon>
        <taxon>Ixodoidea</taxon>
        <taxon>Ixodidae</taxon>
        <taxon>Rhipicephalinae</taxon>
        <taxon>Rhipicephalus</taxon>
        <taxon>Rhipicephalus</taxon>
    </lineage>
</organism>
<dbReference type="PANTHER" id="PTHR46307:SF4">
    <property type="entry name" value="G9A, ISOFORM B"/>
    <property type="match status" value="1"/>
</dbReference>
<keyword evidence="8" id="KW-0638">Presynaptic neurotoxin</keyword>
<dbReference type="InterPro" id="IPR002110">
    <property type="entry name" value="Ankyrin_rpt"/>
</dbReference>
<keyword evidence="8" id="KW-0800">Toxin</keyword>
<dbReference type="InterPro" id="IPR001214">
    <property type="entry name" value="SET_dom"/>
</dbReference>
<comment type="subcellular location">
    <subcellularLocation>
        <location evidence="2">Chromosome</location>
    </subcellularLocation>
    <subcellularLocation>
        <location evidence="1">Target cell membrane</location>
    </subcellularLocation>
</comment>
<dbReference type="PROSITE" id="PS50088">
    <property type="entry name" value="ANK_REPEAT"/>
    <property type="match status" value="5"/>
</dbReference>
<keyword evidence="6 13" id="KW-0489">Methyltransferase</keyword>
<feature type="repeat" description="ANK" evidence="10">
    <location>
        <begin position="48"/>
        <end position="80"/>
    </location>
</feature>
<feature type="domain" description="Pre-SET" evidence="12">
    <location>
        <begin position="269"/>
        <end position="332"/>
    </location>
</feature>
<protein>
    <submittedName>
        <fullName evidence="13">Euchromatic histone-lysine N-methyltransferase</fullName>
    </submittedName>
</protein>
<dbReference type="CDD" id="cd10543">
    <property type="entry name" value="SET_EHMT"/>
    <property type="match status" value="1"/>
</dbReference>
<dbReference type="SMART" id="SM00468">
    <property type="entry name" value="PreSET"/>
    <property type="match status" value="1"/>
</dbReference>
<dbReference type="GO" id="GO:0006887">
    <property type="term" value="P:exocytosis"/>
    <property type="evidence" value="ECO:0007669"/>
    <property type="project" value="UniProtKB-KW"/>
</dbReference>
<dbReference type="FunFam" id="2.170.270.10:FF:000005">
    <property type="entry name" value="Euchromatic histone-lysine N-methyltransferase 2"/>
    <property type="match status" value="1"/>
</dbReference>
<keyword evidence="3" id="KW-0158">Chromosome</keyword>
<keyword evidence="7" id="KW-0949">S-adenosyl-L-methionine</keyword>
<keyword evidence="10" id="KW-0040">ANK repeat</keyword>
<dbReference type="PANTHER" id="PTHR46307">
    <property type="entry name" value="G9A, ISOFORM B"/>
    <property type="match status" value="1"/>
</dbReference>
<dbReference type="EMBL" id="GEDV01004886">
    <property type="protein sequence ID" value="JAP83671.1"/>
    <property type="molecule type" value="Transcribed_RNA"/>
</dbReference>
<keyword evidence="5" id="KW-1052">Target cell membrane</keyword>
<feature type="repeat" description="ANK" evidence="10">
    <location>
        <begin position="114"/>
        <end position="146"/>
    </location>
</feature>
<keyword evidence="8" id="KW-0528">Neurotoxin</keyword>
<dbReference type="GO" id="GO:0002039">
    <property type="term" value="F:p53 binding"/>
    <property type="evidence" value="ECO:0007669"/>
    <property type="project" value="InterPro"/>
</dbReference>
<dbReference type="SMART" id="SM00248">
    <property type="entry name" value="ANK"/>
    <property type="match status" value="5"/>
</dbReference>
<dbReference type="PRINTS" id="PR01415">
    <property type="entry name" value="ANKYRIN"/>
</dbReference>
<dbReference type="AlphaFoldDB" id="A0A131Z0K4"/>
<accession>A0A131Z0K4</accession>
<dbReference type="PROSITE" id="PS50280">
    <property type="entry name" value="SET"/>
    <property type="match status" value="1"/>
</dbReference>
<dbReference type="GO" id="GO:0046974">
    <property type="term" value="F:histone H3K9 methyltransferase activity"/>
    <property type="evidence" value="ECO:0007669"/>
    <property type="project" value="TreeGrafter"/>
</dbReference>
<dbReference type="GO" id="GO:0044218">
    <property type="term" value="C:other organism cell membrane"/>
    <property type="evidence" value="ECO:0007669"/>
    <property type="project" value="UniProtKB-KW"/>
</dbReference>
<dbReference type="GO" id="GO:0000785">
    <property type="term" value="C:chromatin"/>
    <property type="evidence" value="ECO:0007669"/>
    <property type="project" value="TreeGrafter"/>
</dbReference>
<evidence type="ECO:0000259" key="11">
    <source>
        <dbReference type="PROSITE" id="PS50280"/>
    </source>
</evidence>
<evidence type="ECO:0000256" key="1">
    <source>
        <dbReference type="ARBA" id="ARBA00004175"/>
    </source>
</evidence>
<evidence type="ECO:0000313" key="13">
    <source>
        <dbReference type="EMBL" id="JAP83671.1"/>
    </source>
</evidence>
<keyword evidence="4" id="KW-0268">Exocytosis</keyword>
<feature type="repeat" description="ANK" evidence="10">
    <location>
        <begin position="147"/>
        <end position="179"/>
    </location>
</feature>
<evidence type="ECO:0000256" key="2">
    <source>
        <dbReference type="ARBA" id="ARBA00004286"/>
    </source>
</evidence>
<evidence type="ECO:0000256" key="9">
    <source>
        <dbReference type="ARBA" id="ARBA00023298"/>
    </source>
</evidence>
<dbReference type="GO" id="GO:0032259">
    <property type="term" value="P:methylation"/>
    <property type="evidence" value="ECO:0007669"/>
    <property type="project" value="UniProtKB-KW"/>
</dbReference>
<dbReference type="GO" id="GO:0008270">
    <property type="term" value="F:zinc ion binding"/>
    <property type="evidence" value="ECO:0007669"/>
    <property type="project" value="InterPro"/>
</dbReference>
<evidence type="ECO:0000256" key="7">
    <source>
        <dbReference type="ARBA" id="ARBA00022691"/>
    </source>
</evidence>
<dbReference type="GO" id="GO:0044231">
    <property type="term" value="C:host cell presynaptic membrane"/>
    <property type="evidence" value="ECO:0007669"/>
    <property type="project" value="UniProtKB-KW"/>
</dbReference>
<proteinExistence type="predicted"/>
<feature type="repeat" description="ANK" evidence="10">
    <location>
        <begin position="81"/>
        <end position="113"/>
    </location>
</feature>
<dbReference type="Pfam" id="PF12796">
    <property type="entry name" value="Ank_2"/>
    <property type="match status" value="2"/>
</dbReference>
<dbReference type="SMART" id="SM00317">
    <property type="entry name" value="SET"/>
    <property type="match status" value="1"/>
</dbReference>
<keyword evidence="9" id="KW-0472">Membrane</keyword>
<feature type="repeat" description="ANK" evidence="10">
    <location>
        <begin position="15"/>
        <end position="47"/>
    </location>
</feature>
<evidence type="ECO:0000256" key="4">
    <source>
        <dbReference type="ARBA" id="ARBA00022483"/>
    </source>
</evidence>
<dbReference type="PROSITE" id="PS50297">
    <property type="entry name" value="ANK_REP_REGION"/>
    <property type="match status" value="4"/>
</dbReference>
<dbReference type="Gene3D" id="2.170.270.10">
    <property type="entry name" value="SET domain"/>
    <property type="match status" value="1"/>
</dbReference>
<evidence type="ECO:0000256" key="8">
    <source>
        <dbReference type="ARBA" id="ARBA00023028"/>
    </source>
</evidence>
<dbReference type="InterPro" id="IPR036770">
    <property type="entry name" value="Ankyrin_rpt-contain_sf"/>
</dbReference>
<reference evidence="13" key="1">
    <citation type="journal article" date="2016" name="Ticks Tick Borne Dis.">
        <title>De novo assembly and annotation of the salivary gland transcriptome of Rhipicephalus appendiculatus male and female ticks during blood feeding.</title>
        <authorList>
            <person name="de Castro M.H."/>
            <person name="de Klerk D."/>
            <person name="Pienaar R."/>
            <person name="Latif A.A."/>
            <person name="Rees D.J."/>
            <person name="Mans B.J."/>
        </authorList>
    </citation>
    <scope>NUCLEOTIDE SEQUENCE</scope>
    <source>
        <tissue evidence="13">Salivary glands</tissue>
    </source>
</reference>
<dbReference type="PROSITE" id="PS50867">
    <property type="entry name" value="PRE_SET"/>
    <property type="match status" value="1"/>
</dbReference>
<dbReference type="GO" id="GO:0005634">
    <property type="term" value="C:nucleus"/>
    <property type="evidence" value="ECO:0007669"/>
    <property type="project" value="InterPro"/>
</dbReference>
<keyword evidence="9" id="KW-1053">Target membrane</keyword>
<dbReference type="SUPFAM" id="SSF82199">
    <property type="entry name" value="SET domain"/>
    <property type="match status" value="1"/>
</dbReference>
<name>A0A131Z0K4_RHIAP</name>
<sequence>MLVQAGLSVHQSDDQLYTPLMRAVDAGASNVVEYLLKAGADPHAKGEDGMSCLHLAARCGSLELCQVFLDAELPINDQDEGGWTPLVWATEHRRVNVVRLLLSKGADPNLRDTEENTALHWSAFSGNVEISWMYLERGCDPNASNERGDTPLHVAARQDNFDVVVLLLNHKARCDTPNKLGDTPLKCCKDDKATSYTLLSINQTLGQLLKSKLRVERVLHRDISRGKEPHPISCVNGVDDDPAPSDFLYLVENCQTAPVPLDRSITALQSCKCQDKCVSQSCVCSNISYQCWYDEEGCLVPEFNLLDPPMLFECSRACLCWNDCRNRVVQKGITCHLQLFRTQGKGWGVRTLQDIPQGAFVCEYVGEMLSDSEADKREDDSYLFDLENRDGETYCLDARHYGNVSRFVNHLCEPNLVPVRVFVDHQDLRFPRMAFFSSRPIARNEELGFDYGEKFWMIKYKMFTCECGSPKCKYSKERIGETLLNYRRREEAAAAQAGGTH</sequence>
<dbReference type="SUPFAM" id="SSF48403">
    <property type="entry name" value="Ankyrin repeat"/>
    <property type="match status" value="1"/>
</dbReference>
<dbReference type="InterPro" id="IPR043550">
    <property type="entry name" value="EHMT1/EHMT2"/>
</dbReference>